<gene>
    <name evidence="1" type="ORF">ACOLOM_LOCUS12360</name>
</gene>
<sequence length="61" mass="6722">MKLLGAFGSKGALHCNFPFSELRLLREEEGKVKSAEAGRAAGLEWLNLLPTYSDTSLVRLE</sequence>
<accession>A0ACA9QBU4</accession>
<feature type="non-terminal residue" evidence="1">
    <location>
        <position position="61"/>
    </location>
</feature>
<organism evidence="1 2">
    <name type="scientific">Acaulospora colombiana</name>
    <dbReference type="NCBI Taxonomy" id="27376"/>
    <lineage>
        <taxon>Eukaryota</taxon>
        <taxon>Fungi</taxon>
        <taxon>Fungi incertae sedis</taxon>
        <taxon>Mucoromycota</taxon>
        <taxon>Glomeromycotina</taxon>
        <taxon>Glomeromycetes</taxon>
        <taxon>Diversisporales</taxon>
        <taxon>Acaulosporaceae</taxon>
        <taxon>Acaulospora</taxon>
    </lineage>
</organism>
<comment type="caution">
    <text evidence="1">The sequence shown here is derived from an EMBL/GenBank/DDBJ whole genome shotgun (WGS) entry which is preliminary data.</text>
</comment>
<keyword evidence="2" id="KW-1185">Reference proteome</keyword>
<name>A0ACA9QBU4_9GLOM</name>
<reference evidence="1" key="1">
    <citation type="submission" date="2021-06" db="EMBL/GenBank/DDBJ databases">
        <authorList>
            <person name="Kallberg Y."/>
            <person name="Tangrot J."/>
            <person name="Rosling A."/>
        </authorList>
    </citation>
    <scope>NUCLEOTIDE SEQUENCE</scope>
    <source>
        <strain evidence="1">CL356</strain>
    </source>
</reference>
<protein>
    <submittedName>
        <fullName evidence="1">14666_t:CDS:1</fullName>
    </submittedName>
</protein>
<dbReference type="EMBL" id="CAJVPT010049670">
    <property type="protein sequence ID" value="CAG8744492.1"/>
    <property type="molecule type" value="Genomic_DNA"/>
</dbReference>
<proteinExistence type="predicted"/>
<evidence type="ECO:0000313" key="1">
    <source>
        <dbReference type="EMBL" id="CAG8744492.1"/>
    </source>
</evidence>
<evidence type="ECO:0000313" key="2">
    <source>
        <dbReference type="Proteomes" id="UP000789525"/>
    </source>
</evidence>
<dbReference type="Proteomes" id="UP000789525">
    <property type="component" value="Unassembled WGS sequence"/>
</dbReference>